<dbReference type="OrthoDB" id="10252171at2759"/>
<dbReference type="InterPro" id="IPR040976">
    <property type="entry name" value="Pkinase_fungal"/>
</dbReference>
<evidence type="ECO:0000313" key="5">
    <source>
        <dbReference type="EMBL" id="CAF3923188.1"/>
    </source>
</evidence>
<comment type="caution">
    <text evidence="3">The sequence shown here is derived from an EMBL/GenBank/DDBJ whole genome shotgun (WGS) entry which is preliminary data.</text>
</comment>
<dbReference type="Gene3D" id="1.10.510.10">
    <property type="entry name" value="Transferase(Phosphotransferase) domain 1"/>
    <property type="match status" value="1"/>
</dbReference>
<evidence type="ECO:0000313" key="6">
    <source>
        <dbReference type="Proteomes" id="UP000663829"/>
    </source>
</evidence>
<reference evidence="3" key="1">
    <citation type="submission" date="2021-02" db="EMBL/GenBank/DDBJ databases">
        <authorList>
            <person name="Nowell W R."/>
        </authorList>
    </citation>
    <scope>NUCLEOTIDE SEQUENCE</scope>
</reference>
<dbReference type="InterPro" id="IPR000719">
    <property type="entry name" value="Prot_kinase_dom"/>
</dbReference>
<dbReference type="Proteomes" id="UP000663829">
    <property type="component" value="Unassembled WGS sequence"/>
</dbReference>
<accession>A0A814TCR2</accession>
<evidence type="ECO:0000313" key="2">
    <source>
        <dbReference type="EMBL" id="CAF1032404.1"/>
    </source>
</evidence>
<evidence type="ECO:0000259" key="1">
    <source>
        <dbReference type="PROSITE" id="PS50011"/>
    </source>
</evidence>
<dbReference type="PROSITE" id="PS50011">
    <property type="entry name" value="PROTEIN_KINASE_DOM"/>
    <property type="match status" value="1"/>
</dbReference>
<gene>
    <name evidence="3" type="ORF">GPM918_LOCUS21612</name>
    <name evidence="2" type="ORF">OVA965_LOCUS16059</name>
    <name evidence="5" type="ORF">SRO942_LOCUS21609</name>
    <name evidence="4" type="ORF">TMI583_LOCUS16068</name>
</gene>
<dbReference type="AlphaFoldDB" id="A0A814TCR2"/>
<dbReference type="Proteomes" id="UP000681722">
    <property type="component" value="Unassembled WGS sequence"/>
</dbReference>
<feature type="domain" description="Protein kinase" evidence="1">
    <location>
        <begin position="168"/>
        <end position="342"/>
    </location>
</feature>
<name>A0A814TCR2_9BILA</name>
<dbReference type="GO" id="GO:0004672">
    <property type="term" value="F:protein kinase activity"/>
    <property type="evidence" value="ECO:0007669"/>
    <property type="project" value="InterPro"/>
</dbReference>
<proteinExistence type="predicted"/>
<evidence type="ECO:0000313" key="3">
    <source>
        <dbReference type="EMBL" id="CAF1159687.1"/>
    </source>
</evidence>
<dbReference type="SUPFAM" id="SSF56112">
    <property type="entry name" value="Protein kinase-like (PK-like)"/>
    <property type="match status" value="1"/>
</dbReference>
<dbReference type="EMBL" id="CAJOBA010007379">
    <property type="protein sequence ID" value="CAF3800686.1"/>
    <property type="molecule type" value="Genomic_DNA"/>
</dbReference>
<evidence type="ECO:0000313" key="4">
    <source>
        <dbReference type="EMBL" id="CAF3800686.1"/>
    </source>
</evidence>
<dbReference type="Proteomes" id="UP000677228">
    <property type="component" value="Unassembled WGS sequence"/>
</dbReference>
<dbReference type="EMBL" id="CAJNOK010007369">
    <property type="protein sequence ID" value="CAF1032404.1"/>
    <property type="molecule type" value="Genomic_DNA"/>
</dbReference>
<dbReference type="GO" id="GO:0005524">
    <property type="term" value="F:ATP binding"/>
    <property type="evidence" value="ECO:0007669"/>
    <property type="project" value="InterPro"/>
</dbReference>
<sequence length="342" mass="39082">MKTREMIDGKEYYSEEQITKIINEVLENETCLSSKMVSTSGYGNLYLQNHSQINEQDFVPWNIVSLIELKTQRESKSNSYIITEADKQQLFLYCFKTLRFSPNRKFICAALTNFKELHFLKVSVGDDNKFEFEAAQIGQVMLLNHILKFISCESKFLGFVGYKLPAGLDIKEPLDSGSSSYVLKCTYNKDVYASKISSNKLDEEYNIIKQLNSISISSAINRLNAYYPETGNNDYDVLLVKPVGRQLYTIDDVLRHVHSISAQLNLLHSINYVHRDIRTPNMILTEDLNDMLLIDYSSCAIIGKMSSYHGSLSTCALPILKQLLATEAERNAIIDLLQTYFF</sequence>
<organism evidence="3 6">
    <name type="scientific">Didymodactylos carnosus</name>
    <dbReference type="NCBI Taxonomy" id="1234261"/>
    <lineage>
        <taxon>Eukaryota</taxon>
        <taxon>Metazoa</taxon>
        <taxon>Spiralia</taxon>
        <taxon>Gnathifera</taxon>
        <taxon>Rotifera</taxon>
        <taxon>Eurotatoria</taxon>
        <taxon>Bdelloidea</taxon>
        <taxon>Philodinida</taxon>
        <taxon>Philodinidae</taxon>
        <taxon>Didymodactylos</taxon>
    </lineage>
</organism>
<dbReference type="EMBL" id="CAJOBC010007162">
    <property type="protein sequence ID" value="CAF3923188.1"/>
    <property type="molecule type" value="Genomic_DNA"/>
</dbReference>
<dbReference type="EMBL" id="CAJNOQ010007162">
    <property type="protein sequence ID" value="CAF1159687.1"/>
    <property type="molecule type" value="Genomic_DNA"/>
</dbReference>
<keyword evidence="6" id="KW-1185">Reference proteome</keyword>
<protein>
    <recommendedName>
        <fullName evidence="1">Protein kinase domain-containing protein</fullName>
    </recommendedName>
</protein>
<dbReference type="Pfam" id="PF17667">
    <property type="entry name" value="Pkinase_fungal"/>
    <property type="match status" value="1"/>
</dbReference>
<dbReference type="InterPro" id="IPR011009">
    <property type="entry name" value="Kinase-like_dom_sf"/>
</dbReference>
<dbReference type="Proteomes" id="UP000682733">
    <property type="component" value="Unassembled WGS sequence"/>
</dbReference>